<dbReference type="RefSeq" id="WP_326707974.1">
    <property type="nucleotide sequence ID" value="NZ_CP109084.1"/>
</dbReference>
<organism evidence="1 2">
    <name type="scientific">Streptomyces cyaneofuscatus</name>
    <dbReference type="NCBI Taxonomy" id="66883"/>
    <lineage>
        <taxon>Bacteria</taxon>
        <taxon>Bacillati</taxon>
        <taxon>Actinomycetota</taxon>
        <taxon>Actinomycetes</taxon>
        <taxon>Kitasatosporales</taxon>
        <taxon>Streptomycetaceae</taxon>
        <taxon>Streptomyces</taxon>
    </lineage>
</organism>
<proteinExistence type="predicted"/>
<name>A0ABZ1F8Q5_9ACTN</name>
<accession>A0ABZ1F8Q5</accession>
<evidence type="ECO:0000313" key="1">
    <source>
        <dbReference type="EMBL" id="WSB12615.1"/>
    </source>
</evidence>
<evidence type="ECO:0000313" key="2">
    <source>
        <dbReference type="Proteomes" id="UP001356428"/>
    </source>
</evidence>
<keyword evidence="2" id="KW-1185">Reference proteome</keyword>
<protein>
    <submittedName>
        <fullName evidence="1">Uncharacterized protein</fullName>
    </submittedName>
</protein>
<gene>
    <name evidence="1" type="ORF">OG849_35410</name>
</gene>
<dbReference type="EMBL" id="CP109084">
    <property type="protein sequence ID" value="WSB12615.1"/>
    <property type="molecule type" value="Genomic_DNA"/>
</dbReference>
<reference evidence="1 2" key="1">
    <citation type="submission" date="2022-10" db="EMBL/GenBank/DDBJ databases">
        <title>The complete genomes of actinobacterial strains from the NBC collection.</title>
        <authorList>
            <person name="Joergensen T.S."/>
            <person name="Alvarez Arevalo M."/>
            <person name="Sterndorff E.B."/>
            <person name="Faurdal D."/>
            <person name="Vuksanovic O."/>
            <person name="Mourched A.-S."/>
            <person name="Charusanti P."/>
            <person name="Shaw S."/>
            <person name="Blin K."/>
            <person name="Weber T."/>
        </authorList>
    </citation>
    <scope>NUCLEOTIDE SEQUENCE [LARGE SCALE GENOMIC DNA]</scope>
    <source>
        <strain evidence="1 2">NBC 01792</strain>
        <plasmid evidence="1 2">unnamed1</plasmid>
    </source>
</reference>
<geneLocation type="plasmid" evidence="1 2">
    <name>unnamed1</name>
</geneLocation>
<keyword evidence="1" id="KW-0614">Plasmid</keyword>
<dbReference type="Proteomes" id="UP001356428">
    <property type="component" value="Plasmid unnamed1"/>
</dbReference>
<sequence length="80" mass="8586">MGTLQLECSLCRATSFQLVLGDDLDGLAVEAVDHLARHHPDSPAGVLVMHQHSAWGDGTPERVAEWARGLRSSIDVPLTA</sequence>